<evidence type="ECO:0000256" key="5">
    <source>
        <dbReference type="ARBA" id="ARBA00022842"/>
    </source>
</evidence>
<keyword evidence="1" id="KW-0963">Cytoplasm</keyword>
<keyword evidence="3" id="KW-0479">Metal-binding</keyword>
<name>A0A4Y5YZR7_9GAMM</name>
<dbReference type="RefSeq" id="WP_139979654.1">
    <property type="nucleotide sequence ID" value="NZ_CP041046.1"/>
</dbReference>
<keyword evidence="6" id="KW-0342">GTP-binding</keyword>
<evidence type="ECO:0000256" key="3">
    <source>
        <dbReference type="ARBA" id="ARBA00022723"/>
    </source>
</evidence>
<dbReference type="GO" id="GO:0046872">
    <property type="term" value="F:metal ion binding"/>
    <property type="evidence" value="ECO:0007669"/>
    <property type="project" value="UniProtKB-KW"/>
</dbReference>
<evidence type="ECO:0000256" key="2">
    <source>
        <dbReference type="ARBA" id="ARBA00022679"/>
    </source>
</evidence>
<keyword evidence="10" id="KW-1185">Reference proteome</keyword>
<evidence type="ECO:0000256" key="1">
    <source>
        <dbReference type="ARBA" id="ARBA00022490"/>
    </source>
</evidence>
<dbReference type="PANTHER" id="PTHR19136">
    <property type="entry name" value="MOLYBDENUM COFACTOR GUANYLYLTRANSFERASE"/>
    <property type="match status" value="1"/>
</dbReference>
<sequence length="176" mass="18790">MIGVILAGGLSSRMGEDKALLRIDGRTLLERTRDVLVEAGAERIVISGARDGGIPDRWPGKGPIGGIASVAAQLMDGELLIVPVDMPALEVATLARLRDEQRMRATRWAGHPLPMRLTLDAITRATLAEMLGLEGRDCSVSALQARVGVATLSLDGVDTRTLVNCNTPDDWREANA</sequence>
<keyword evidence="9" id="KW-0548">Nucleotidyltransferase</keyword>
<dbReference type="AlphaFoldDB" id="A0A4Y5YZR7"/>
<protein>
    <submittedName>
        <fullName evidence="9">Molybdenum cofactor guanylyltransferase</fullName>
    </submittedName>
</protein>
<dbReference type="Pfam" id="PF12804">
    <property type="entry name" value="NTP_transf_3"/>
    <property type="match status" value="1"/>
</dbReference>
<dbReference type="OrthoDB" id="9788394at2"/>
<dbReference type="EMBL" id="CP041046">
    <property type="protein sequence ID" value="QDE38297.1"/>
    <property type="molecule type" value="Genomic_DNA"/>
</dbReference>
<dbReference type="CDD" id="cd02503">
    <property type="entry name" value="MobA"/>
    <property type="match status" value="1"/>
</dbReference>
<dbReference type="GO" id="GO:0005525">
    <property type="term" value="F:GTP binding"/>
    <property type="evidence" value="ECO:0007669"/>
    <property type="project" value="UniProtKB-KW"/>
</dbReference>
<proteinExistence type="predicted"/>
<evidence type="ECO:0000256" key="4">
    <source>
        <dbReference type="ARBA" id="ARBA00022741"/>
    </source>
</evidence>
<feature type="domain" description="MobA-like NTP transferase" evidence="8">
    <location>
        <begin position="3"/>
        <end position="132"/>
    </location>
</feature>
<dbReference type="KEGG" id="lpy:FIV34_03305"/>
<dbReference type="InterPro" id="IPR029044">
    <property type="entry name" value="Nucleotide-diphossugar_trans"/>
</dbReference>
<evidence type="ECO:0000259" key="8">
    <source>
        <dbReference type="Pfam" id="PF12804"/>
    </source>
</evidence>
<keyword evidence="7" id="KW-0501">Molybdenum cofactor biosynthesis</keyword>
<dbReference type="Gene3D" id="3.90.550.10">
    <property type="entry name" value="Spore Coat Polysaccharide Biosynthesis Protein SpsA, Chain A"/>
    <property type="match status" value="1"/>
</dbReference>
<keyword evidence="4" id="KW-0547">Nucleotide-binding</keyword>
<evidence type="ECO:0000313" key="9">
    <source>
        <dbReference type="EMBL" id="QDE38297.1"/>
    </source>
</evidence>
<keyword evidence="5" id="KW-0460">Magnesium</keyword>
<dbReference type="GO" id="GO:0016779">
    <property type="term" value="F:nucleotidyltransferase activity"/>
    <property type="evidence" value="ECO:0007669"/>
    <property type="project" value="UniProtKB-KW"/>
</dbReference>
<accession>A0A4Y5YZR7</accession>
<dbReference type="GO" id="GO:1902758">
    <property type="term" value="P:bis(molybdopterin guanine dinucleotide)molybdenum biosynthetic process"/>
    <property type="evidence" value="ECO:0007669"/>
    <property type="project" value="TreeGrafter"/>
</dbReference>
<dbReference type="PANTHER" id="PTHR19136:SF81">
    <property type="entry name" value="MOLYBDENUM COFACTOR GUANYLYLTRANSFERASE"/>
    <property type="match status" value="1"/>
</dbReference>
<evidence type="ECO:0000313" key="10">
    <source>
        <dbReference type="Proteomes" id="UP000316093"/>
    </source>
</evidence>
<keyword evidence="2 9" id="KW-0808">Transferase</keyword>
<dbReference type="InterPro" id="IPR025877">
    <property type="entry name" value="MobA-like_NTP_Trfase"/>
</dbReference>
<organism evidence="9 10">
    <name type="scientific">Luteibacter pinisoli</name>
    <dbReference type="NCBI Taxonomy" id="2589080"/>
    <lineage>
        <taxon>Bacteria</taxon>
        <taxon>Pseudomonadati</taxon>
        <taxon>Pseudomonadota</taxon>
        <taxon>Gammaproteobacteria</taxon>
        <taxon>Lysobacterales</taxon>
        <taxon>Rhodanobacteraceae</taxon>
        <taxon>Luteibacter</taxon>
    </lineage>
</organism>
<dbReference type="InterPro" id="IPR013482">
    <property type="entry name" value="Molybde_CF_guanTrfase"/>
</dbReference>
<evidence type="ECO:0000256" key="7">
    <source>
        <dbReference type="ARBA" id="ARBA00023150"/>
    </source>
</evidence>
<gene>
    <name evidence="9" type="ORF">FIV34_03305</name>
</gene>
<dbReference type="Proteomes" id="UP000316093">
    <property type="component" value="Chromosome"/>
</dbReference>
<evidence type="ECO:0000256" key="6">
    <source>
        <dbReference type="ARBA" id="ARBA00023134"/>
    </source>
</evidence>
<reference evidence="9 10" key="1">
    <citation type="submission" date="2019-06" db="EMBL/GenBank/DDBJ databases">
        <title>A complete genome sequence for Luteibacter pinisoli MAH-14.</title>
        <authorList>
            <person name="Baltrus D.A."/>
        </authorList>
    </citation>
    <scope>NUCLEOTIDE SEQUENCE [LARGE SCALE GENOMIC DNA]</scope>
    <source>
        <strain evidence="9 10">MAH-14</strain>
    </source>
</reference>
<dbReference type="SUPFAM" id="SSF53448">
    <property type="entry name" value="Nucleotide-diphospho-sugar transferases"/>
    <property type="match status" value="1"/>
</dbReference>